<dbReference type="InterPro" id="IPR032092">
    <property type="entry name" value="PilW"/>
</dbReference>
<proteinExistence type="predicted"/>
<sequence length="336" mass="36894">MILRKSRGFSIVELMVSIALGTLIIATVGEIYLSNRTTNTIQAALARLQENGRYANFLLSKELRMAGHHGCGNQSKINTTNLVSNQPNLSDYDIAIKGYDGLSSSFSPSLPTYLTANPVPGNDVLEIRMASFHSVNLTSDMNQTNNPVLVDDRLGIQAGEIVMITDCSVADIFEAGANTNATAITHTVSNNTSNHLSIPYLTNAQVMRFFYYVFYIKDTGRTNAQGQPILALYRQNINGVEEEIAEGVEQMQITYGVDTNGDRAADSYQSAAQVNSANNWNSVISVNINLLFATIENVNTKAESYTFNGTTVTPSDRKLRRQWNTFVTLRNRALPG</sequence>
<organism evidence="2 3">
    <name type="scientific">Legionella israelensis</name>
    <dbReference type="NCBI Taxonomy" id="454"/>
    <lineage>
        <taxon>Bacteria</taxon>
        <taxon>Pseudomonadati</taxon>
        <taxon>Pseudomonadota</taxon>
        <taxon>Gammaproteobacteria</taxon>
        <taxon>Legionellales</taxon>
        <taxon>Legionellaceae</taxon>
        <taxon>Legionella</taxon>
    </lineage>
</organism>
<evidence type="ECO:0000313" key="3">
    <source>
        <dbReference type="Proteomes" id="UP000054761"/>
    </source>
</evidence>
<feature type="transmembrane region" description="Helical" evidence="1">
    <location>
        <begin position="12"/>
        <end position="33"/>
    </location>
</feature>
<keyword evidence="3" id="KW-1185">Reference proteome</keyword>
<dbReference type="PATRIC" id="fig|454.4.peg.1199"/>
<dbReference type="EMBL" id="LNYH01000052">
    <property type="protein sequence ID" value="KTD26905.1"/>
    <property type="molecule type" value="Genomic_DNA"/>
</dbReference>
<keyword evidence="1" id="KW-0812">Transmembrane</keyword>
<accession>A0A0W0W3Q7</accession>
<dbReference type="STRING" id="454.Lisr_1116"/>
<dbReference type="RefSeq" id="WP_058501471.1">
    <property type="nucleotide sequence ID" value="NZ_CAAAJA010000001.1"/>
</dbReference>
<dbReference type="AlphaFoldDB" id="A0A0W0W3Q7"/>
<dbReference type="InterPro" id="IPR012902">
    <property type="entry name" value="N_methyl_site"/>
</dbReference>
<dbReference type="OrthoDB" id="5296662at2"/>
<comment type="caution">
    <text evidence="2">The sequence shown here is derived from an EMBL/GenBank/DDBJ whole genome shotgun (WGS) entry which is preliminary data.</text>
</comment>
<evidence type="ECO:0000313" key="2">
    <source>
        <dbReference type="EMBL" id="KTD26905.1"/>
    </source>
</evidence>
<dbReference type="Proteomes" id="UP000054761">
    <property type="component" value="Unassembled WGS sequence"/>
</dbReference>
<dbReference type="GO" id="GO:0043683">
    <property type="term" value="P:type IV pilus assembly"/>
    <property type="evidence" value="ECO:0007669"/>
    <property type="project" value="InterPro"/>
</dbReference>
<reference evidence="2 3" key="1">
    <citation type="submission" date="2015-11" db="EMBL/GenBank/DDBJ databases">
        <title>Genomic analysis of 38 Legionella species identifies large and diverse effector repertoires.</title>
        <authorList>
            <person name="Burstein D."/>
            <person name="Amaro F."/>
            <person name="Zusman T."/>
            <person name="Lifshitz Z."/>
            <person name="Cohen O."/>
            <person name="Gilbert J.A."/>
            <person name="Pupko T."/>
            <person name="Shuman H.A."/>
            <person name="Segal G."/>
        </authorList>
    </citation>
    <scope>NUCLEOTIDE SEQUENCE [LARGE SCALE GENOMIC DNA]</scope>
    <source>
        <strain evidence="2 3">Bercovier 4</strain>
    </source>
</reference>
<protein>
    <submittedName>
        <fullName evidence="2">Tfp pilus assembly protein PilW</fullName>
    </submittedName>
</protein>
<dbReference type="Pfam" id="PF16074">
    <property type="entry name" value="PilW"/>
    <property type="match status" value="1"/>
</dbReference>
<gene>
    <name evidence="2" type="ORF">Lisr_1116</name>
</gene>
<keyword evidence="1" id="KW-1133">Transmembrane helix</keyword>
<dbReference type="Pfam" id="PF07963">
    <property type="entry name" value="N_methyl"/>
    <property type="match status" value="1"/>
</dbReference>
<evidence type="ECO:0000256" key="1">
    <source>
        <dbReference type="SAM" id="Phobius"/>
    </source>
</evidence>
<keyword evidence="1" id="KW-0472">Membrane</keyword>
<name>A0A0W0W3Q7_9GAMM</name>